<dbReference type="Gene3D" id="3.40.50.1820">
    <property type="entry name" value="alpha/beta hydrolase"/>
    <property type="match status" value="1"/>
</dbReference>
<evidence type="ECO:0000259" key="2">
    <source>
        <dbReference type="Pfam" id="PF07859"/>
    </source>
</evidence>
<keyword evidence="4" id="KW-1185">Reference proteome</keyword>
<dbReference type="SUPFAM" id="SSF53474">
    <property type="entry name" value="alpha/beta-Hydrolases"/>
    <property type="match status" value="1"/>
</dbReference>
<keyword evidence="1 3" id="KW-0378">Hydrolase</keyword>
<gene>
    <name evidence="3" type="ORF">NBRC116598_09480</name>
</gene>
<reference evidence="3 4" key="1">
    <citation type="submission" date="2024-04" db="EMBL/GenBank/DDBJ databases">
        <title>Draft genome sequence of Pseudophaeobacter arcticus NBRC 116598.</title>
        <authorList>
            <person name="Miyakawa T."/>
            <person name="Kusuya Y."/>
            <person name="Miura T."/>
        </authorList>
    </citation>
    <scope>NUCLEOTIDE SEQUENCE [LARGE SCALE GENOMIC DNA]</scope>
    <source>
        <strain evidence="3 4">SU-CL00105</strain>
    </source>
</reference>
<dbReference type="EMBL" id="BAABWU010000002">
    <property type="protein sequence ID" value="GAA6195504.1"/>
    <property type="molecule type" value="Genomic_DNA"/>
</dbReference>
<dbReference type="Pfam" id="PF07859">
    <property type="entry name" value="Abhydrolase_3"/>
    <property type="match status" value="1"/>
</dbReference>
<evidence type="ECO:0000313" key="3">
    <source>
        <dbReference type="EMBL" id="GAA6195504.1"/>
    </source>
</evidence>
<dbReference type="InterPro" id="IPR029058">
    <property type="entry name" value="AB_hydrolase_fold"/>
</dbReference>
<dbReference type="InterPro" id="IPR050300">
    <property type="entry name" value="GDXG_lipolytic_enzyme"/>
</dbReference>
<accession>A0ABQ0AI42</accession>
<proteinExistence type="predicted"/>
<sequence length="310" mass="34088">MDYERLIDEETWAFIRKTGECYPEDAVALSIEEQRGVYNDMAREFLAPRPDLVTSEDRRVSDVPVRIYTAGDPSRTVLFCHGGGFVVGDLNSHDDVCAEICAQTGYRVIAVDYRLAPEHQHPAMSEDAWTALRWVVATYGKGVVLMGDSAGANLCAALAHAARADTELSSAVMGQVLIYGAFGGDINAGSYLEHAQAPMLTRDEILFYMDVRRPKGDLGPDPTFAPLQDKDFTGLPPTVLVSADCDPVRDDSRDYRDRIQAAGGKAYWINEPGLVHGFLRARHSVGRARDSFERISAAVEALGQGIWPYD</sequence>
<dbReference type="GO" id="GO:0016787">
    <property type="term" value="F:hydrolase activity"/>
    <property type="evidence" value="ECO:0007669"/>
    <property type="project" value="UniProtKB-KW"/>
</dbReference>
<dbReference type="RefSeq" id="WP_353397426.1">
    <property type="nucleotide sequence ID" value="NZ_BAABWU010000002.1"/>
</dbReference>
<comment type="caution">
    <text evidence="3">The sequence shown here is derived from an EMBL/GenBank/DDBJ whole genome shotgun (WGS) entry which is preliminary data.</text>
</comment>
<organism evidence="3 4">
    <name type="scientific">Pseudophaeobacter arcticus</name>
    <dbReference type="NCBI Taxonomy" id="385492"/>
    <lineage>
        <taxon>Bacteria</taxon>
        <taxon>Pseudomonadati</taxon>
        <taxon>Pseudomonadota</taxon>
        <taxon>Alphaproteobacteria</taxon>
        <taxon>Rhodobacterales</taxon>
        <taxon>Paracoccaceae</taxon>
        <taxon>Pseudophaeobacter</taxon>
    </lineage>
</organism>
<evidence type="ECO:0000313" key="4">
    <source>
        <dbReference type="Proteomes" id="UP001441944"/>
    </source>
</evidence>
<dbReference type="Proteomes" id="UP001441944">
    <property type="component" value="Unassembled WGS sequence"/>
</dbReference>
<dbReference type="PANTHER" id="PTHR48081:SF8">
    <property type="entry name" value="ALPHA_BETA HYDROLASE FOLD-3 DOMAIN-CONTAINING PROTEIN-RELATED"/>
    <property type="match status" value="1"/>
</dbReference>
<dbReference type="InterPro" id="IPR013094">
    <property type="entry name" value="AB_hydrolase_3"/>
</dbReference>
<dbReference type="PANTHER" id="PTHR48081">
    <property type="entry name" value="AB HYDROLASE SUPERFAMILY PROTEIN C4A8.06C"/>
    <property type="match status" value="1"/>
</dbReference>
<evidence type="ECO:0000256" key="1">
    <source>
        <dbReference type="ARBA" id="ARBA00022801"/>
    </source>
</evidence>
<feature type="domain" description="Alpha/beta hydrolase fold-3" evidence="2">
    <location>
        <begin position="77"/>
        <end position="279"/>
    </location>
</feature>
<protein>
    <submittedName>
        <fullName evidence="3">Alpha/beta hydrolase</fullName>
    </submittedName>
</protein>
<name>A0ABQ0AI42_9RHOB</name>